<evidence type="ECO:0000256" key="6">
    <source>
        <dbReference type="RuleBase" id="RU363122"/>
    </source>
</evidence>
<keyword evidence="6" id="KW-1003">Cell membrane</keyword>
<evidence type="ECO:0000256" key="5">
    <source>
        <dbReference type="ARBA" id="ARBA00023136"/>
    </source>
</evidence>
<keyword evidence="6" id="KW-0968">Cytoplasmic vesicle</keyword>
<protein>
    <recommendedName>
        <fullName evidence="6">Secretory carrier-associated membrane protein</fullName>
        <shortName evidence="6">Secretory carrier membrane protein</shortName>
    </recommendedName>
</protein>
<feature type="transmembrane region" description="Helical" evidence="6">
    <location>
        <begin position="203"/>
        <end position="225"/>
    </location>
</feature>
<dbReference type="GO" id="GO:0015031">
    <property type="term" value="P:protein transport"/>
    <property type="evidence" value="ECO:0007669"/>
    <property type="project" value="InterPro"/>
</dbReference>
<evidence type="ECO:0000256" key="1">
    <source>
        <dbReference type="ARBA" id="ARBA00004003"/>
    </source>
</evidence>
<dbReference type="OrthoDB" id="242866at2759"/>
<feature type="transmembrane region" description="Helical" evidence="6">
    <location>
        <begin position="291"/>
        <end position="310"/>
    </location>
</feature>
<dbReference type="PANTHER" id="PTHR10687:SF2">
    <property type="entry name" value="SECRETORY CARRIER-ASSOCIATED MEMBRANE PROTEIN"/>
    <property type="match status" value="1"/>
</dbReference>
<dbReference type="GO" id="GO:0005886">
    <property type="term" value="C:plasma membrane"/>
    <property type="evidence" value="ECO:0007669"/>
    <property type="project" value="UniProtKB-SubCell"/>
</dbReference>
<feature type="transmembrane region" description="Helical" evidence="6">
    <location>
        <begin position="237"/>
        <end position="259"/>
    </location>
</feature>
<evidence type="ECO:0000313" key="8">
    <source>
        <dbReference type="EMBL" id="ACO63967.1"/>
    </source>
</evidence>
<dbReference type="Proteomes" id="UP000002009">
    <property type="component" value="Chromosome 5"/>
</dbReference>
<dbReference type="AlphaFoldDB" id="C1E7E5"/>
<evidence type="ECO:0000256" key="4">
    <source>
        <dbReference type="ARBA" id="ARBA00022989"/>
    </source>
</evidence>
<feature type="compositionally biased region" description="Pro residues" evidence="7">
    <location>
        <begin position="40"/>
        <end position="50"/>
    </location>
</feature>
<reference evidence="8 9" key="1">
    <citation type="journal article" date="2009" name="Science">
        <title>Green evolution and dynamic adaptations revealed by genomes of the marine picoeukaryotes Micromonas.</title>
        <authorList>
            <person name="Worden A.Z."/>
            <person name="Lee J.H."/>
            <person name="Mock T."/>
            <person name="Rouze P."/>
            <person name="Simmons M.P."/>
            <person name="Aerts A.L."/>
            <person name="Allen A.E."/>
            <person name="Cuvelier M.L."/>
            <person name="Derelle E."/>
            <person name="Everett M.V."/>
            <person name="Foulon E."/>
            <person name="Grimwood J."/>
            <person name="Gundlach H."/>
            <person name="Henrissat B."/>
            <person name="Napoli C."/>
            <person name="McDonald S.M."/>
            <person name="Parker M.S."/>
            <person name="Rombauts S."/>
            <person name="Salamov A."/>
            <person name="Von Dassow P."/>
            <person name="Badger J.H."/>
            <person name="Coutinho P.M."/>
            <person name="Demir E."/>
            <person name="Dubchak I."/>
            <person name="Gentemann C."/>
            <person name="Eikrem W."/>
            <person name="Gready J.E."/>
            <person name="John U."/>
            <person name="Lanier W."/>
            <person name="Lindquist E.A."/>
            <person name="Lucas S."/>
            <person name="Mayer K.F."/>
            <person name="Moreau H."/>
            <person name="Not F."/>
            <person name="Otillar R."/>
            <person name="Panaud O."/>
            <person name="Pangilinan J."/>
            <person name="Paulsen I."/>
            <person name="Piegu B."/>
            <person name="Poliakov A."/>
            <person name="Robbens S."/>
            <person name="Schmutz J."/>
            <person name="Toulza E."/>
            <person name="Wyss T."/>
            <person name="Zelensky A."/>
            <person name="Zhou K."/>
            <person name="Armbrust E.V."/>
            <person name="Bhattacharya D."/>
            <person name="Goodenough U.W."/>
            <person name="Van de Peer Y."/>
            <person name="Grigoriev I.V."/>
        </authorList>
    </citation>
    <scope>NUCLEOTIDE SEQUENCE [LARGE SCALE GENOMIC DNA]</scope>
    <source>
        <strain evidence="9">RCC299 / NOUM17</strain>
    </source>
</reference>
<dbReference type="KEGG" id="mis:MICPUN_105653"/>
<proteinExistence type="inferred from homology"/>
<feature type="transmembrane region" description="Helical" evidence="6">
    <location>
        <begin position="176"/>
        <end position="197"/>
    </location>
</feature>
<dbReference type="InterPro" id="IPR007273">
    <property type="entry name" value="SCAMP"/>
</dbReference>
<dbReference type="Pfam" id="PF04144">
    <property type="entry name" value="SCAMP"/>
    <property type="match status" value="1"/>
</dbReference>
<feature type="region of interest" description="Disordered" evidence="7">
    <location>
        <begin position="1"/>
        <end position="62"/>
    </location>
</feature>
<comment type="function">
    <text evidence="1 6">Probably involved in membrane trafficking.</text>
</comment>
<feature type="compositionally biased region" description="Basic and acidic residues" evidence="7">
    <location>
        <begin position="1"/>
        <end position="11"/>
    </location>
</feature>
<dbReference type="FunCoup" id="C1E7E5">
    <property type="interactions" value="1458"/>
</dbReference>
<dbReference type="GeneID" id="8243622"/>
<dbReference type="PANTHER" id="PTHR10687">
    <property type="entry name" value="SECRETORY CARRIER-ASSOCIATED MEMBRANE PROTEIN SCAMP"/>
    <property type="match status" value="1"/>
</dbReference>
<dbReference type="RefSeq" id="XP_002502709.1">
    <property type="nucleotide sequence ID" value="XM_002502663.1"/>
</dbReference>
<keyword evidence="4 6" id="KW-1133">Transmembrane helix</keyword>
<sequence>MADNPFEERAEPNPFQDPSVTASAGQGANDNPFETGGSQPPAPAPAPAAPAPTSTFGAYDTGAYGGGGAGASAYSASSSYGGVGGGAYDAPKPAAVTSNGAIASSVTVRELEERERQLKRREEELARRERELGASGGGRPKNWPIPGYWVIWHHDIDGDIRNDQVAAAVKMSYYSFLLLTLSLVYNFLFCATAAMFTGMESGFSAWLMALVYMLTGVPGAFYLWYKRLYSAAKNDSAMNYLWFFVVYLAHIAFCMYAFIAPTSAFSTPTYSLAGIMSTAAAMEKNKGTGGVYAFGVCLFGVTLIVSVNAVRMVYAAFRGGGHTLEEARQQARREGIRTAASSAV</sequence>
<dbReference type="InParanoid" id="C1E7E5"/>
<evidence type="ECO:0000313" key="9">
    <source>
        <dbReference type="Proteomes" id="UP000002009"/>
    </source>
</evidence>
<dbReference type="GO" id="GO:0055038">
    <property type="term" value="C:recycling endosome membrane"/>
    <property type="evidence" value="ECO:0007669"/>
    <property type="project" value="TreeGrafter"/>
</dbReference>
<name>C1E7E5_MICCC</name>
<comment type="subcellular location">
    <subcellularLocation>
        <location evidence="6">Cell membrane</location>
        <topology evidence="6">Multi-pass membrane protein</topology>
    </subcellularLocation>
    <subcellularLocation>
        <location evidence="6">Cytoplasmic vesicle</location>
        <location evidence="6">Secretory vesicle membrane</location>
        <topology evidence="6">Multi-pass membrane protein</topology>
    </subcellularLocation>
</comment>
<dbReference type="GO" id="GO:0030658">
    <property type="term" value="C:transport vesicle membrane"/>
    <property type="evidence" value="ECO:0007669"/>
    <property type="project" value="UniProtKB-SubCell"/>
</dbReference>
<keyword evidence="3 6" id="KW-0812">Transmembrane</keyword>
<dbReference type="EMBL" id="CP001326">
    <property type="protein sequence ID" value="ACO63967.1"/>
    <property type="molecule type" value="Genomic_DNA"/>
</dbReference>
<dbReference type="OMA" id="NDSAMNY"/>
<keyword evidence="9" id="KW-1185">Reference proteome</keyword>
<keyword evidence="6" id="KW-0813">Transport</keyword>
<dbReference type="eggNOG" id="KOG3088">
    <property type="taxonomic scope" value="Eukaryota"/>
</dbReference>
<keyword evidence="5 6" id="KW-0472">Membrane</keyword>
<feature type="compositionally biased region" description="Polar residues" evidence="7">
    <location>
        <begin position="16"/>
        <end position="29"/>
    </location>
</feature>
<dbReference type="GO" id="GO:0032588">
    <property type="term" value="C:trans-Golgi network membrane"/>
    <property type="evidence" value="ECO:0007669"/>
    <property type="project" value="TreeGrafter"/>
</dbReference>
<evidence type="ECO:0000256" key="3">
    <source>
        <dbReference type="ARBA" id="ARBA00022692"/>
    </source>
</evidence>
<comment type="similarity">
    <text evidence="2 6">Belongs to the SCAMP family.</text>
</comment>
<accession>C1E7E5</accession>
<evidence type="ECO:0000256" key="7">
    <source>
        <dbReference type="SAM" id="MobiDB-lite"/>
    </source>
</evidence>
<organism evidence="8 9">
    <name type="scientific">Micromonas commoda (strain RCC299 / NOUM17 / CCMP2709)</name>
    <name type="common">Picoplanktonic green alga</name>
    <dbReference type="NCBI Taxonomy" id="296587"/>
    <lineage>
        <taxon>Eukaryota</taxon>
        <taxon>Viridiplantae</taxon>
        <taxon>Chlorophyta</taxon>
        <taxon>Mamiellophyceae</taxon>
        <taxon>Mamiellales</taxon>
        <taxon>Mamiellaceae</taxon>
        <taxon>Micromonas</taxon>
    </lineage>
</organism>
<evidence type="ECO:0000256" key="2">
    <source>
        <dbReference type="ARBA" id="ARBA00010482"/>
    </source>
</evidence>
<gene>
    <name evidence="8" type="ORF">MICPUN_105653</name>
</gene>